<keyword evidence="2" id="KW-1185">Reference proteome</keyword>
<name>A0ABP0PX64_9DINO</name>
<protein>
    <submittedName>
        <fullName evidence="1">Uncharacterized protein</fullName>
    </submittedName>
</protein>
<feature type="non-terminal residue" evidence="1">
    <location>
        <position position="1"/>
    </location>
</feature>
<evidence type="ECO:0000313" key="2">
    <source>
        <dbReference type="Proteomes" id="UP001642464"/>
    </source>
</evidence>
<evidence type="ECO:0000313" key="1">
    <source>
        <dbReference type="EMBL" id="CAK9080608.1"/>
    </source>
</evidence>
<feature type="non-terminal residue" evidence="1">
    <location>
        <position position="140"/>
    </location>
</feature>
<proteinExistence type="predicted"/>
<dbReference type="Proteomes" id="UP001642464">
    <property type="component" value="Unassembled WGS sequence"/>
</dbReference>
<reference evidence="1 2" key="1">
    <citation type="submission" date="2024-02" db="EMBL/GenBank/DDBJ databases">
        <authorList>
            <person name="Chen Y."/>
            <person name="Shah S."/>
            <person name="Dougan E. K."/>
            <person name="Thang M."/>
            <person name="Chan C."/>
        </authorList>
    </citation>
    <scope>NUCLEOTIDE SEQUENCE [LARGE SCALE GENOMIC DNA]</scope>
</reference>
<sequence>LKRTPSTRHAGGVGSSRPAVMTVIAVGQPLNHAVLELASHRRASWPKGKRRKKSKAVRWSLRWTPRWRVFRQTDAFTGQNLRERVRLPIGLEAGPALMLYKAQCEALTSFGALVLGAGHGQRSGTVCIREAPSEEFFHAK</sequence>
<organism evidence="1 2">
    <name type="scientific">Durusdinium trenchii</name>
    <dbReference type="NCBI Taxonomy" id="1381693"/>
    <lineage>
        <taxon>Eukaryota</taxon>
        <taxon>Sar</taxon>
        <taxon>Alveolata</taxon>
        <taxon>Dinophyceae</taxon>
        <taxon>Suessiales</taxon>
        <taxon>Symbiodiniaceae</taxon>
        <taxon>Durusdinium</taxon>
    </lineage>
</organism>
<dbReference type="EMBL" id="CAXAMM010038746">
    <property type="protein sequence ID" value="CAK9080608.1"/>
    <property type="molecule type" value="Genomic_DNA"/>
</dbReference>
<comment type="caution">
    <text evidence="1">The sequence shown here is derived from an EMBL/GenBank/DDBJ whole genome shotgun (WGS) entry which is preliminary data.</text>
</comment>
<accession>A0ABP0PX64</accession>
<gene>
    <name evidence="1" type="ORF">SCF082_LOCUS38409</name>
</gene>